<dbReference type="SMART" id="SM00204">
    <property type="entry name" value="TGFB"/>
    <property type="match status" value="1"/>
</dbReference>
<dbReference type="AlphaFoldDB" id="A0A087UFE9"/>
<keyword evidence="9" id="KW-0472">Membrane</keyword>
<keyword evidence="9" id="KW-1133">Transmembrane helix</keyword>
<dbReference type="SUPFAM" id="SSF57501">
    <property type="entry name" value="Cystine-knot cytokines"/>
    <property type="match status" value="1"/>
</dbReference>
<dbReference type="PANTHER" id="PTHR11848">
    <property type="entry name" value="TGF-BETA FAMILY"/>
    <property type="match status" value="1"/>
</dbReference>
<evidence type="ECO:0000256" key="3">
    <source>
        <dbReference type="ARBA" id="ARBA00022525"/>
    </source>
</evidence>
<evidence type="ECO:0000256" key="4">
    <source>
        <dbReference type="ARBA" id="ARBA00022729"/>
    </source>
</evidence>
<name>A0A087UFE9_STEMI</name>
<dbReference type="PRINTS" id="PR00669">
    <property type="entry name" value="INHIBINA"/>
</dbReference>
<dbReference type="PROSITE" id="PS51362">
    <property type="entry name" value="TGF_BETA_2"/>
    <property type="match status" value="1"/>
</dbReference>
<keyword evidence="7" id="KW-0325">Glycoprotein</keyword>
<gene>
    <name evidence="11" type="ORF">X975_14510</name>
</gene>
<feature type="non-terminal residue" evidence="11">
    <location>
        <position position="383"/>
    </location>
</feature>
<keyword evidence="5 8" id="KW-0339">Growth factor</keyword>
<dbReference type="Pfam" id="PF00019">
    <property type="entry name" value="TGF_beta"/>
    <property type="match status" value="1"/>
</dbReference>
<keyword evidence="9" id="KW-0812">Transmembrane</keyword>
<dbReference type="PROSITE" id="PS00250">
    <property type="entry name" value="TGF_BETA_1"/>
    <property type="match status" value="1"/>
</dbReference>
<keyword evidence="3" id="KW-0964">Secreted</keyword>
<dbReference type="GO" id="GO:0008083">
    <property type="term" value="F:growth factor activity"/>
    <property type="evidence" value="ECO:0007669"/>
    <property type="project" value="UniProtKB-KW"/>
</dbReference>
<dbReference type="OrthoDB" id="5987191at2759"/>
<keyword evidence="6" id="KW-1015">Disulfide bond</keyword>
<dbReference type="Pfam" id="PF00688">
    <property type="entry name" value="TGFb_propeptide"/>
    <property type="match status" value="1"/>
</dbReference>
<evidence type="ECO:0000256" key="5">
    <source>
        <dbReference type="ARBA" id="ARBA00023030"/>
    </source>
</evidence>
<keyword evidence="4" id="KW-0732">Signal</keyword>
<keyword evidence="12" id="KW-1185">Reference proteome</keyword>
<dbReference type="InterPro" id="IPR017948">
    <property type="entry name" value="TGFb_CS"/>
</dbReference>
<dbReference type="InterPro" id="IPR001839">
    <property type="entry name" value="TGF-b_C"/>
</dbReference>
<dbReference type="STRING" id="407821.A0A087UFE9"/>
<dbReference type="InterPro" id="IPR001111">
    <property type="entry name" value="TGF-b_propeptide"/>
</dbReference>
<dbReference type="PANTHER" id="PTHR11848:SF310">
    <property type="entry name" value="PROTEIN 60A-RELATED"/>
    <property type="match status" value="1"/>
</dbReference>
<dbReference type="Gene3D" id="2.60.120.970">
    <property type="match status" value="1"/>
</dbReference>
<evidence type="ECO:0000259" key="10">
    <source>
        <dbReference type="PROSITE" id="PS51362"/>
    </source>
</evidence>
<dbReference type="InterPro" id="IPR015615">
    <property type="entry name" value="TGF-beta-rel"/>
</dbReference>
<dbReference type="GO" id="GO:0005615">
    <property type="term" value="C:extracellular space"/>
    <property type="evidence" value="ECO:0007669"/>
    <property type="project" value="TreeGrafter"/>
</dbReference>
<evidence type="ECO:0000313" key="11">
    <source>
        <dbReference type="EMBL" id="KFM76088.1"/>
    </source>
</evidence>
<dbReference type="InterPro" id="IPR029034">
    <property type="entry name" value="Cystine-knot_cytokine"/>
</dbReference>
<feature type="transmembrane region" description="Helical" evidence="9">
    <location>
        <begin position="6"/>
        <end position="33"/>
    </location>
</feature>
<evidence type="ECO:0000313" key="12">
    <source>
        <dbReference type="Proteomes" id="UP000054359"/>
    </source>
</evidence>
<protein>
    <submittedName>
        <fullName evidence="11">Protein 60A</fullName>
    </submittedName>
</protein>
<sequence>MAANRYVFVLIVKLYIFILFCSVVSAMSGGFYADNGREQSILYEPLRKEEKQELEEEILHLLGLDHRPKPRNHDIYSSAPKYLLDVYKTLEEDNAVLHENLANATKNRSHGALKDTDFIVSFVNKVHHQYPHLRHERDRRFWFDMTETSLQDEEIVGAELRIYRNLTSDHLHDKSTKYVLSLYAVSEINTNLNTLDFLDEIMISNEDTGWLIFNVTGRVMEWIAFPKKNLGLYLKIKSLTVSHSVDPHDLGIVCSKGPEEFQPFMLAYFKTPNKQAHVRTKRAIKKKQQETYYDHDTYNPYTGAGQERYNSRRNCQRWTLYVSFRDLGWQDWIIAPDGYGAFYCHGHCQFPLNAHMNATNHAIVQTLVHLMDPSKVPKPCCAP</sequence>
<evidence type="ECO:0000256" key="7">
    <source>
        <dbReference type="ARBA" id="ARBA00023180"/>
    </source>
</evidence>
<proteinExistence type="inferred from homology"/>
<evidence type="ECO:0000256" key="9">
    <source>
        <dbReference type="SAM" id="Phobius"/>
    </source>
</evidence>
<dbReference type="Gene3D" id="2.10.90.10">
    <property type="entry name" value="Cystine-knot cytokines"/>
    <property type="match status" value="1"/>
</dbReference>
<evidence type="ECO:0000256" key="8">
    <source>
        <dbReference type="RuleBase" id="RU000354"/>
    </source>
</evidence>
<dbReference type="Proteomes" id="UP000054359">
    <property type="component" value="Unassembled WGS sequence"/>
</dbReference>
<organism evidence="11 12">
    <name type="scientific">Stegodyphus mimosarum</name>
    <name type="common">African social velvet spider</name>
    <dbReference type="NCBI Taxonomy" id="407821"/>
    <lineage>
        <taxon>Eukaryota</taxon>
        <taxon>Metazoa</taxon>
        <taxon>Ecdysozoa</taxon>
        <taxon>Arthropoda</taxon>
        <taxon>Chelicerata</taxon>
        <taxon>Arachnida</taxon>
        <taxon>Araneae</taxon>
        <taxon>Araneomorphae</taxon>
        <taxon>Entelegynae</taxon>
        <taxon>Eresoidea</taxon>
        <taxon>Eresidae</taxon>
        <taxon>Stegodyphus</taxon>
    </lineage>
</organism>
<comment type="similarity">
    <text evidence="2 8">Belongs to the TGF-beta family.</text>
</comment>
<evidence type="ECO:0000256" key="1">
    <source>
        <dbReference type="ARBA" id="ARBA00004613"/>
    </source>
</evidence>
<dbReference type="CDD" id="cd13761">
    <property type="entry name" value="TGF_beta_BMP5_like"/>
    <property type="match status" value="1"/>
</dbReference>
<dbReference type="FunFam" id="2.10.90.10:FF:000001">
    <property type="entry name" value="Bone morphogenetic protein 4"/>
    <property type="match status" value="1"/>
</dbReference>
<reference evidence="11 12" key="1">
    <citation type="submission" date="2013-11" db="EMBL/GenBank/DDBJ databases">
        <title>Genome sequencing of Stegodyphus mimosarum.</title>
        <authorList>
            <person name="Bechsgaard J."/>
        </authorList>
    </citation>
    <scope>NUCLEOTIDE SEQUENCE [LARGE SCALE GENOMIC DNA]</scope>
</reference>
<feature type="domain" description="TGF-beta family profile" evidence="10">
    <location>
        <begin position="279"/>
        <end position="383"/>
    </location>
</feature>
<dbReference type="GO" id="GO:0005125">
    <property type="term" value="F:cytokine activity"/>
    <property type="evidence" value="ECO:0007669"/>
    <property type="project" value="TreeGrafter"/>
</dbReference>
<comment type="subcellular location">
    <subcellularLocation>
        <location evidence="1">Secreted</location>
    </subcellularLocation>
</comment>
<dbReference type="OMA" id="ERQQPWP"/>
<accession>A0A087UFE9</accession>
<dbReference type="EMBL" id="KK119585">
    <property type="protein sequence ID" value="KFM76088.1"/>
    <property type="molecule type" value="Genomic_DNA"/>
</dbReference>
<evidence type="ECO:0000256" key="2">
    <source>
        <dbReference type="ARBA" id="ARBA00006656"/>
    </source>
</evidence>
<evidence type="ECO:0000256" key="6">
    <source>
        <dbReference type="ARBA" id="ARBA00023157"/>
    </source>
</evidence>